<feature type="compositionally biased region" description="Basic and acidic residues" evidence="2">
    <location>
        <begin position="505"/>
        <end position="514"/>
    </location>
</feature>
<dbReference type="PANTHER" id="PTHR47219">
    <property type="entry name" value="RAB GTPASE-ACTIVATING PROTEIN 1-LIKE"/>
    <property type="match status" value="1"/>
</dbReference>
<evidence type="ECO:0000256" key="1">
    <source>
        <dbReference type="ARBA" id="ARBA00022468"/>
    </source>
</evidence>
<feature type="compositionally biased region" description="Basic and acidic residues" evidence="2">
    <location>
        <begin position="457"/>
        <end position="473"/>
    </location>
</feature>
<dbReference type="InterPro" id="IPR050302">
    <property type="entry name" value="Rab_GAP_TBC_domain"/>
</dbReference>
<feature type="compositionally biased region" description="Basic and acidic residues" evidence="2">
    <location>
        <begin position="752"/>
        <end position="767"/>
    </location>
</feature>
<evidence type="ECO:0000259" key="3">
    <source>
        <dbReference type="PROSITE" id="PS50086"/>
    </source>
</evidence>
<dbReference type="PANTHER" id="PTHR47219:SF4">
    <property type="entry name" value="TBC1 DOMAIN FAMILY MEMBER 10A"/>
    <property type="match status" value="1"/>
</dbReference>
<dbReference type="GO" id="GO:0031267">
    <property type="term" value="F:small GTPase binding"/>
    <property type="evidence" value="ECO:0007669"/>
    <property type="project" value="TreeGrafter"/>
</dbReference>
<feature type="compositionally biased region" description="Basic and acidic residues" evidence="2">
    <location>
        <begin position="817"/>
        <end position="826"/>
    </location>
</feature>
<feature type="compositionally biased region" description="Basic and acidic residues" evidence="2">
    <location>
        <begin position="30"/>
        <end position="41"/>
    </location>
</feature>
<feature type="compositionally biased region" description="Polar residues" evidence="2">
    <location>
        <begin position="1051"/>
        <end position="1089"/>
    </location>
</feature>
<name>A0AAY4BP68_9TELE</name>
<feature type="compositionally biased region" description="Polar residues" evidence="2">
    <location>
        <begin position="515"/>
        <end position="526"/>
    </location>
</feature>
<feature type="compositionally biased region" description="Basic and acidic residues" evidence="2">
    <location>
        <begin position="407"/>
        <end position="433"/>
    </location>
</feature>
<feature type="compositionally biased region" description="Polar residues" evidence="2">
    <location>
        <begin position="646"/>
        <end position="663"/>
    </location>
</feature>
<dbReference type="Ensembl" id="ENSDCDT00010027264.1">
    <property type="protein sequence ID" value="ENSDCDP00010022779.1"/>
    <property type="gene ID" value="ENSDCDG00010013511.1"/>
</dbReference>
<keyword evidence="1" id="KW-0343">GTPase activation</keyword>
<dbReference type="SMART" id="SM00164">
    <property type="entry name" value="TBC"/>
    <property type="match status" value="1"/>
</dbReference>
<feature type="compositionally biased region" description="Basic and acidic residues" evidence="2">
    <location>
        <begin position="778"/>
        <end position="798"/>
    </location>
</feature>
<feature type="compositionally biased region" description="Low complexity" evidence="2">
    <location>
        <begin position="379"/>
        <end position="394"/>
    </location>
</feature>
<feature type="region of interest" description="Disordered" evidence="2">
    <location>
        <begin position="454"/>
        <end position="526"/>
    </location>
</feature>
<feature type="compositionally biased region" description="Basic and acidic residues" evidence="2">
    <location>
        <begin position="1"/>
        <end position="10"/>
    </location>
</feature>
<accession>A0AAY4BP68</accession>
<feature type="region of interest" description="Disordered" evidence="2">
    <location>
        <begin position="594"/>
        <end position="1089"/>
    </location>
</feature>
<feature type="compositionally biased region" description="Basic and acidic residues" evidence="2">
    <location>
        <begin position="664"/>
        <end position="702"/>
    </location>
</feature>
<feature type="compositionally biased region" description="Basic and acidic residues" evidence="2">
    <location>
        <begin position="863"/>
        <end position="895"/>
    </location>
</feature>
<dbReference type="FunFam" id="1.10.472.80:FF:000008">
    <property type="entry name" value="TBC1 domain family member 10A"/>
    <property type="match status" value="1"/>
</dbReference>
<dbReference type="SUPFAM" id="SSF47923">
    <property type="entry name" value="Ypt/Rab-GAP domain of gyp1p"/>
    <property type="match status" value="2"/>
</dbReference>
<feature type="compositionally biased region" description="Basic residues" evidence="2">
    <location>
        <begin position="395"/>
        <end position="404"/>
    </location>
</feature>
<feature type="compositionally biased region" description="Basic and acidic residues" evidence="2">
    <location>
        <begin position="367"/>
        <end position="378"/>
    </location>
</feature>
<feature type="domain" description="Rab-GAP TBC" evidence="3">
    <location>
        <begin position="74"/>
        <end position="262"/>
    </location>
</feature>
<feature type="region of interest" description="Disordered" evidence="2">
    <location>
        <begin position="367"/>
        <end position="441"/>
    </location>
</feature>
<dbReference type="RefSeq" id="XP_028824139.1">
    <property type="nucleotide sequence ID" value="XM_028968306.1"/>
</dbReference>
<reference evidence="4" key="2">
    <citation type="submission" date="2025-09" db="UniProtKB">
        <authorList>
            <consortium name="Ensembl"/>
        </authorList>
    </citation>
    <scope>IDENTIFICATION</scope>
</reference>
<keyword evidence="5" id="KW-1185">Reference proteome</keyword>
<sequence length="1089" mass="126805">MADQPERSGDGSDAEPPAETDRFGFILRNGHSDREGPSPVEVRHRENKWLSIISQWEDVSHRRSSKVKVQCQKGIPASLRAKCWPLLCGALCRMQQSPAHFQALDESPALQSWVDAIERDTDRQFPFHEMFLSRDGPGQRGLFRVLKAYTLFRPDEGYCQAQGPVAGVLLMNMPTEEAFWCLVQISEFYLPGYYSPLLEGVLFDAAMLSWVLKRTCPAAHRHLRKQGVEPLMFATDWLMCLYTRHLPFNTLLRVWDLFFCYGVRVLFQVAVVLVRRVLGRGGQRHECEGQVETLERLRGVKESVQHEEADAFIQEVCAIPLSEKDLQRRTTRELEKWRKERPNSTFNPQERCHGYLTVWERIKVQEEKKEREEKERGHLSLPLLRSPSSLSPSLLRKKWKKRGSRSVMEEHEGSTGDEKEGRRLNQQGKEDRNSTISRGIDVVQKTSVASVPQIHIVMEEESTKERSQSKADALRTSQPGPLQRQKSDQAEGKHETEEETLIGQQKDEEHKNKGQQEVTKQDVFNQMQNDQQEVIYQTQIDQQEVINETQKGQQEEINERHNDQQEAINQIKKDQQEVGDHMYKHQEEVINQQEVSDQMQNEQAISSQMKKDQQEVINEMQMDQQEVIHEMQKDQQEGINERQNDTQEAINQIQKDQQEVSDLTQKDHQEVINQKQKDQQEVINQKQKDQQEVINQKQKDQQEATNQMQNEQESSQMKKDQHEVIKMTQKGQQDVKHQAYKHQQEAINQTQKDQKEVSKLTQKDHQEVINQEQNDQQDAEKNQQEERIHIQTDYREADDTQNSKQETEEQLYEDTDELHGLQHSDQQEETNQSQQGGEMLKTQQEVEKQTQEPGNQGEELTCEEQKRDLTQTDEKRDAQIRMDQEDMRITDERQQKTSRMSTQAETQTNQTGAIQTVSEEQPDSEPQTQTEEPHSEVLAPSPSNTPSPTHFKPHTLNPTPQIGSPKRLGLFSILRGGAKSGRGHKTQPVPKILIQDFSEEKVQEKVTSRERRRRRREQERRQKEEEKQRRKQEKELQGGGGEKERRKPQTRGRSFQVQGSQGRATDNPAHNSQTWVTRRNSAPFSENYF</sequence>
<feature type="compositionally biased region" description="Polar residues" evidence="2">
    <location>
        <begin position="703"/>
        <end position="715"/>
    </location>
</feature>
<organism evidence="4 5">
    <name type="scientific">Denticeps clupeoides</name>
    <name type="common">denticle herring</name>
    <dbReference type="NCBI Taxonomy" id="299321"/>
    <lineage>
        <taxon>Eukaryota</taxon>
        <taxon>Metazoa</taxon>
        <taxon>Chordata</taxon>
        <taxon>Craniata</taxon>
        <taxon>Vertebrata</taxon>
        <taxon>Euteleostomi</taxon>
        <taxon>Actinopterygii</taxon>
        <taxon>Neopterygii</taxon>
        <taxon>Teleostei</taxon>
        <taxon>Clupei</taxon>
        <taxon>Clupeiformes</taxon>
        <taxon>Denticipitoidei</taxon>
        <taxon>Denticipitidae</taxon>
        <taxon>Denticeps</taxon>
    </lineage>
</organism>
<protein>
    <recommendedName>
        <fullName evidence="3">Rab-GAP TBC domain-containing protein</fullName>
    </recommendedName>
</protein>
<dbReference type="GeneTree" id="ENSGT00940000161287"/>
<dbReference type="FunFam" id="1.10.8.270:FF:000007">
    <property type="entry name" value="TBC1 domain family member 10A"/>
    <property type="match status" value="1"/>
</dbReference>
<evidence type="ECO:0000256" key="2">
    <source>
        <dbReference type="SAM" id="MobiDB-lite"/>
    </source>
</evidence>
<dbReference type="FunFam" id="1.10.10.750:FF:000001">
    <property type="entry name" value="TBC1 domain family member 10A"/>
    <property type="match status" value="1"/>
</dbReference>
<dbReference type="InterPro" id="IPR000195">
    <property type="entry name" value="Rab-GAP-TBC_dom"/>
</dbReference>
<dbReference type="AlphaFoldDB" id="A0AAY4BP68"/>
<evidence type="ECO:0000313" key="5">
    <source>
        <dbReference type="Proteomes" id="UP000694580"/>
    </source>
</evidence>
<feature type="compositionally biased region" description="Basic and acidic residues" evidence="2">
    <location>
        <begin position="998"/>
        <end position="1009"/>
    </location>
</feature>
<dbReference type="GO" id="GO:0005096">
    <property type="term" value="F:GTPase activator activity"/>
    <property type="evidence" value="ECO:0007669"/>
    <property type="project" value="UniProtKB-KW"/>
</dbReference>
<feature type="compositionally biased region" description="Polar residues" evidence="2">
    <location>
        <begin position="897"/>
        <end position="930"/>
    </location>
</feature>
<dbReference type="Gene3D" id="1.10.8.270">
    <property type="entry name" value="putative rabgap domain of human tbc1 domain family member 14 like domains"/>
    <property type="match status" value="1"/>
</dbReference>
<dbReference type="GeneID" id="114782444"/>
<feature type="compositionally biased region" description="Polar residues" evidence="2">
    <location>
        <begin position="594"/>
        <end position="608"/>
    </location>
</feature>
<dbReference type="GO" id="GO:0005886">
    <property type="term" value="C:plasma membrane"/>
    <property type="evidence" value="ECO:0007669"/>
    <property type="project" value="UniProtKB-ARBA"/>
</dbReference>
<evidence type="ECO:0000313" key="4">
    <source>
        <dbReference type="Ensembl" id="ENSDCDP00010022779.1"/>
    </source>
</evidence>
<feature type="compositionally biased region" description="Basic and acidic residues" evidence="2">
    <location>
        <begin position="485"/>
        <end position="496"/>
    </location>
</feature>
<dbReference type="InterPro" id="IPR035969">
    <property type="entry name" value="Rab-GAP_TBC_sf"/>
</dbReference>
<feature type="region of interest" description="Disordered" evidence="2">
    <location>
        <begin position="1"/>
        <end position="41"/>
    </location>
</feature>
<dbReference type="PROSITE" id="PS50086">
    <property type="entry name" value="TBC_RABGAP"/>
    <property type="match status" value="1"/>
</dbReference>
<dbReference type="Pfam" id="PF00566">
    <property type="entry name" value="RabGAP-TBC"/>
    <property type="match status" value="1"/>
</dbReference>
<dbReference type="Gene3D" id="1.10.10.750">
    <property type="entry name" value="Ypt/Rab-GAP domain of gyp1p, domain 1"/>
    <property type="match status" value="1"/>
</dbReference>
<dbReference type="Gene3D" id="1.10.472.80">
    <property type="entry name" value="Ypt/Rab-GAP domain of gyp1p, domain 3"/>
    <property type="match status" value="1"/>
</dbReference>
<feature type="compositionally biased region" description="Basic and acidic residues" evidence="2">
    <location>
        <begin position="716"/>
        <end position="725"/>
    </location>
</feature>
<feature type="compositionally biased region" description="Basic and acidic residues" evidence="2">
    <location>
        <begin position="626"/>
        <end position="645"/>
    </location>
</feature>
<proteinExistence type="predicted"/>
<feature type="compositionally biased region" description="Basic and acidic residues" evidence="2">
    <location>
        <begin position="1016"/>
        <end position="1047"/>
    </location>
</feature>
<gene>
    <name evidence="4" type="primary">TBC1D10C</name>
</gene>
<dbReference type="Proteomes" id="UP000694580">
    <property type="component" value="Unplaced"/>
</dbReference>
<reference evidence="4" key="1">
    <citation type="submission" date="2025-08" db="UniProtKB">
        <authorList>
            <consortium name="Ensembl"/>
        </authorList>
    </citation>
    <scope>IDENTIFICATION</scope>
</reference>